<dbReference type="HOGENOM" id="CLU_866948_0_0_1"/>
<reference evidence="2" key="2">
    <citation type="submission" date="2015-06" db="UniProtKB">
        <authorList>
            <consortium name="EnsemblMetazoa"/>
        </authorList>
    </citation>
    <scope>IDENTIFICATION</scope>
</reference>
<feature type="compositionally biased region" description="Polar residues" evidence="1">
    <location>
        <begin position="191"/>
        <end position="210"/>
    </location>
</feature>
<feature type="region of interest" description="Disordered" evidence="1">
    <location>
        <begin position="166"/>
        <end position="218"/>
    </location>
</feature>
<name>T1KLP8_TETUR</name>
<dbReference type="EMBL" id="CAEY01000211">
    <property type="status" value="NOT_ANNOTATED_CDS"/>
    <property type="molecule type" value="Genomic_DNA"/>
</dbReference>
<dbReference type="AlphaFoldDB" id="T1KLP8"/>
<evidence type="ECO:0000313" key="3">
    <source>
        <dbReference type="Proteomes" id="UP000015104"/>
    </source>
</evidence>
<keyword evidence="3" id="KW-1185">Reference proteome</keyword>
<reference evidence="3" key="1">
    <citation type="submission" date="2011-08" db="EMBL/GenBank/DDBJ databases">
        <authorList>
            <person name="Rombauts S."/>
        </authorList>
    </citation>
    <scope>NUCLEOTIDE SEQUENCE</scope>
    <source>
        <strain evidence="3">London</strain>
    </source>
</reference>
<accession>T1KLP8</accession>
<sequence length="321" mass="36798">MDDGDSKQPIVKPLVNKYIRIEENKRNSLKSFLEDCFSKIGKMEDFTNMKENISIIGQIIDNASNKPKEEEDDEEYFTLSQCIDEINKPEPETVAETEPNPESKPELGHDELLNAPQEMIDHNNGDFSSRDQCNRDTTKDTAIETQFSEEFHSNDSFSCIKVKQEPIEDPETNDDFHGDQGLTETGDTDNYESFQTPKNAKTIKTGSKSTGRIRSRKSRLSTREIEKSNRKITEFFQITSKSKSSIPVNNHKSKLTDDDNLFILSAFHGDGTFCVLCKKKFSANYLKRHYIDQHEVSKDIFLTGRKIKTEDTKENIVKDKV</sequence>
<protein>
    <submittedName>
        <fullName evidence="2">Uncharacterized protein</fullName>
    </submittedName>
</protein>
<evidence type="ECO:0000313" key="2">
    <source>
        <dbReference type="EnsemblMetazoa" id="tetur14g03200.1"/>
    </source>
</evidence>
<dbReference type="Proteomes" id="UP000015104">
    <property type="component" value="Unassembled WGS sequence"/>
</dbReference>
<proteinExistence type="predicted"/>
<organism evidence="2 3">
    <name type="scientific">Tetranychus urticae</name>
    <name type="common">Two-spotted spider mite</name>
    <dbReference type="NCBI Taxonomy" id="32264"/>
    <lineage>
        <taxon>Eukaryota</taxon>
        <taxon>Metazoa</taxon>
        <taxon>Ecdysozoa</taxon>
        <taxon>Arthropoda</taxon>
        <taxon>Chelicerata</taxon>
        <taxon>Arachnida</taxon>
        <taxon>Acari</taxon>
        <taxon>Acariformes</taxon>
        <taxon>Trombidiformes</taxon>
        <taxon>Prostigmata</taxon>
        <taxon>Eleutherengona</taxon>
        <taxon>Raphignathae</taxon>
        <taxon>Tetranychoidea</taxon>
        <taxon>Tetranychidae</taxon>
        <taxon>Tetranychus</taxon>
    </lineage>
</organism>
<dbReference type="EnsemblMetazoa" id="tetur14g03200.1">
    <property type="protein sequence ID" value="tetur14g03200.1"/>
    <property type="gene ID" value="tetur14g03200"/>
</dbReference>
<evidence type="ECO:0000256" key="1">
    <source>
        <dbReference type="SAM" id="MobiDB-lite"/>
    </source>
</evidence>
<feature type="region of interest" description="Disordered" evidence="1">
    <location>
        <begin position="88"/>
        <end position="109"/>
    </location>
</feature>